<name>A0ABQ9HQS2_9NEOP</name>
<gene>
    <name evidence="1" type="ORF">PR048_012937</name>
</gene>
<proteinExistence type="predicted"/>
<sequence length="70" mass="7765">MYEFAQSKQAACESGRLWTTSSSVTDAPMMPPGGCLYQSQPVQLFTDCTMTSQQATMSQKTRRAVGEHFH</sequence>
<reference evidence="1 2" key="1">
    <citation type="submission" date="2023-02" db="EMBL/GenBank/DDBJ databases">
        <title>LHISI_Scaffold_Assembly.</title>
        <authorList>
            <person name="Stuart O.P."/>
            <person name="Cleave R."/>
            <person name="Magrath M.J.L."/>
            <person name="Mikheyev A.S."/>
        </authorList>
    </citation>
    <scope>NUCLEOTIDE SEQUENCE [LARGE SCALE GENOMIC DNA]</scope>
    <source>
        <strain evidence="1">Daus_M_001</strain>
        <tissue evidence="1">Leg muscle</tissue>
    </source>
</reference>
<organism evidence="1 2">
    <name type="scientific">Dryococelus australis</name>
    <dbReference type="NCBI Taxonomy" id="614101"/>
    <lineage>
        <taxon>Eukaryota</taxon>
        <taxon>Metazoa</taxon>
        <taxon>Ecdysozoa</taxon>
        <taxon>Arthropoda</taxon>
        <taxon>Hexapoda</taxon>
        <taxon>Insecta</taxon>
        <taxon>Pterygota</taxon>
        <taxon>Neoptera</taxon>
        <taxon>Polyneoptera</taxon>
        <taxon>Phasmatodea</taxon>
        <taxon>Verophasmatodea</taxon>
        <taxon>Anareolatae</taxon>
        <taxon>Phasmatidae</taxon>
        <taxon>Eurycanthinae</taxon>
        <taxon>Dryococelus</taxon>
    </lineage>
</organism>
<evidence type="ECO:0000313" key="2">
    <source>
        <dbReference type="Proteomes" id="UP001159363"/>
    </source>
</evidence>
<keyword evidence="2" id="KW-1185">Reference proteome</keyword>
<dbReference type="EMBL" id="JARBHB010000004">
    <property type="protein sequence ID" value="KAJ8886725.1"/>
    <property type="molecule type" value="Genomic_DNA"/>
</dbReference>
<protein>
    <submittedName>
        <fullName evidence="1">Uncharacterized protein</fullName>
    </submittedName>
</protein>
<comment type="caution">
    <text evidence="1">The sequence shown here is derived from an EMBL/GenBank/DDBJ whole genome shotgun (WGS) entry which is preliminary data.</text>
</comment>
<accession>A0ABQ9HQS2</accession>
<evidence type="ECO:0000313" key="1">
    <source>
        <dbReference type="EMBL" id="KAJ8886725.1"/>
    </source>
</evidence>
<dbReference type="Proteomes" id="UP001159363">
    <property type="component" value="Chromosome X"/>
</dbReference>